<reference evidence="2" key="1">
    <citation type="journal article" date="2019" name="Int. J. Syst. Evol. Microbiol.">
        <title>The Global Catalogue of Microorganisms (GCM) 10K type strain sequencing project: providing services to taxonomists for standard genome sequencing and annotation.</title>
        <authorList>
            <consortium name="The Broad Institute Genomics Platform"/>
            <consortium name="The Broad Institute Genome Sequencing Center for Infectious Disease"/>
            <person name="Wu L."/>
            <person name="Ma J."/>
        </authorList>
    </citation>
    <scope>NUCLEOTIDE SEQUENCE [LARGE SCALE GENOMIC DNA]</scope>
    <source>
        <strain evidence="2">CCM 7043</strain>
    </source>
</reference>
<comment type="caution">
    <text evidence="1">The sequence shown here is derived from an EMBL/GenBank/DDBJ whole genome shotgun (WGS) entry which is preliminary data.</text>
</comment>
<proteinExistence type="predicted"/>
<evidence type="ECO:0000313" key="1">
    <source>
        <dbReference type="EMBL" id="MFD1520099.1"/>
    </source>
</evidence>
<sequence length="178" mass="18944">MSRIPLPAGQEIPDASSPVLKAIEKQLGFIPNMHRALSLSPAVLNGVNGLQTALSRTLDATTKHGIAHAVTEVNGGSYCKAIHTFTATNFGRISAEEIELFQQGRASDPKRSAAVAFAKKVIETHGKVSDADLDAVRKAGYKDSQILEIVALTVQFSMTNFLNNVMDTDVDIPGPSAT</sequence>
<organism evidence="1 2">
    <name type="scientific">Pseudonocardia yunnanensis</name>
    <dbReference type="NCBI Taxonomy" id="58107"/>
    <lineage>
        <taxon>Bacteria</taxon>
        <taxon>Bacillati</taxon>
        <taxon>Actinomycetota</taxon>
        <taxon>Actinomycetes</taxon>
        <taxon>Pseudonocardiales</taxon>
        <taxon>Pseudonocardiaceae</taxon>
        <taxon>Pseudonocardia</taxon>
    </lineage>
</organism>
<keyword evidence="2" id="KW-1185">Reference proteome</keyword>
<protein>
    <submittedName>
        <fullName evidence="1">Carboxymuconolactone decarboxylase family protein</fullName>
    </submittedName>
</protein>
<gene>
    <name evidence="1" type="ORF">ACFSJD_21565</name>
</gene>
<dbReference type="InterPro" id="IPR029032">
    <property type="entry name" value="AhpD-like"/>
</dbReference>
<dbReference type="Gene3D" id="1.20.1290.10">
    <property type="entry name" value="AhpD-like"/>
    <property type="match status" value="1"/>
</dbReference>
<name>A0ABW4EX34_9PSEU</name>
<dbReference type="PANTHER" id="PTHR35446:SF3">
    <property type="entry name" value="CMD DOMAIN-CONTAINING PROTEIN"/>
    <property type="match status" value="1"/>
</dbReference>
<accession>A0ABW4EX34</accession>
<dbReference type="PANTHER" id="PTHR35446">
    <property type="entry name" value="SI:CH211-175M2.5"/>
    <property type="match status" value="1"/>
</dbReference>
<dbReference type="Proteomes" id="UP001597114">
    <property type="component" value="Unassembled WGS sequence"/>
</dbReference>
<dbReference type="SUPFAM" id="SSF69118">
    <property type="entry name" value="AhpD-like"/>
    <property type="match status" value="1"/>
</dbReference>
<dbReference type="EMBL" id="JBHUCO010000023">
    <property type="protein sequence ID" value="MFD1520099.1"/>
    <property type="molecule type" value="Genomic_DNA"/>
</dbReference>
<evidence type="ECO:0000313" key="2">
    <source>
        <dbReference type="Proteomes" id="UP001597114"/>
    </source>
</evidence>
<dbReference type="RefSeq" id="WP_344722559.1">
    <property type="nucleotide sequence ID" value="NZ_BAAAUS010000013.1"/>
</dbReference>